<feature type="transmembrane region" description="Helical" evidence="1">
    <location>
        <begin position="174"/>
        <end position="194"/>
    </location>
</feature>
<keyword evidence="1" id="KW-1133">Transmembrane helix</keyword>
<name>A0ABY5K6Z0_9CELL</name>
<feature type="transmembrane region" description="Helical" evidence="1">
    <location>
        <begin position="261"/>
        <end position="281"/>
    </location>
</feature>
<keyword evidence="3" id="KW-1185">Reference proteome</keyword>
<dbReference type="EMBL" id="CP101989">
    <property type="protein sequence ID" value="UUI66110.1"/>
    <property type="molecule type" value="Genomic_DNA"/>
</dbReference>
<feature type="transmembrane region" description="Helical" evidence="1">
    <location>
        <begin position="214"/>
        <end position="240"/>
    </location>
</feature>
<evidence type="ECO:0000256" key="1">
    <source>
        <dbReference type="SAM" id="Phobius"/>
    </source>
</evidence>
<dbReference type="RefSeq" id="WP_227564228.1">
    <property type="nucleotide sequence ID" value="NZ_CP101989.1"/>
</dbReference>
<organism evidence="2 3">
    <name type="scientific">Cellulomonas wangsupingiae</name>
    <dbReference type="NCBI Taxonomy" id="2968085"/>
    <lineage>
        <taxon>Bacteria</taxon>
        <taxon>Bacillati</taxon>
        <taxon>Actinomycetota</taxon>
        <taxon>Actinomycetes</taxon>
        <taxon>Micrococcales</taxon>
        <taxon>Cellulomonadaceae</taxon>
        <taxon>Cellulomonas</taxon>
    </lineage>
</organism>
<feature type="transmembrane region" description="Helical" evidence="1">
    <location>
        <begin position="38"/>
        <end position="59"/>
    </location>
</feature>
<dbReference type="Proteomes" id="UP001317322">
    <property type="component" value="Chromosome"/>
</dbReference>
<feature type="transmembrane region" description="Helical" evidence="1">
    <location>
        <begin position="401"/>
        <end position="419"/>
    </location>
</feature>
<keyword evidence="1" id="KW-0472">Membrane</keyword>
<feature type="transmembrane region" description="Helical" evidence="1">
    <location>
        <begin position="132"/>
        <end position="154"/>
    </location>
</feature>
<reference evidence="2 3" key="1">
    <citation type="submission" date="2022-07" db="EMBL/GenBank/DDBJ databases">
        <title>Novel species in genus cellulomonas.</title>
        <authorList>
            <person name="Ye L."/>
        </authorList>
    </citation>
    <scope>NUCLEOTIDE SEQUENCE [LARGE SCALE GENOMIC DNA]</scope>
    <source>
        <strain evidence="3">zg-Y908</strain>
    </source>
</reference>
<protein>
    <recommendedName>
        <fullName evidence="4">Integral membrane protein</fullName>
    </recommendedName>
</protein>
<proteinExistence type="predicted"/>
<feature type="transmembrane region" description="Helical" evidence="1">
    <location>
        <begin position="322"/>
        <end position="340"/>
    </location>
</feature>
<keyword evidence="1" id="KW-0812">Transmembrane</keyword>
<evidence type="ECO:0000313" key="3">
    <source>
        <dbReference type="Proteomes" id="UP001317322"/>
    </source>
</evidence>
<sequence>MTSGTPPAALGDVAEVVDAQGRATPVPARWRRVRSWPWWVHVLLVWAASRLFTAAAFVWTATHQVANPWTGANPSYQEYVGLMFDAGWYQRIAEEGYPAELPRDEQGVVQQNRWAFFPLYPMLVRAVMTLTGGSWVAVAPTVALLLGGAAVLVVHEAVRHGAPRAVAARPGLPLAAVALVCAFPTSAVLQVAYTESAALLLIASALLLLVRRRYAWAGLVVVALGFTRAVALPMAVVVVVHAGVRWWRARRGDGTFGRRDALTLAALSATAAVSGLAWPAICGWVTGVPDGYLQTQEAWRGVRQVVPFVAWTYVPQYWLGRWAVPVVLGGFALTAAVLLVPAARRLGAELHAWSAAYLVYVVAVIEPGSSLARFLLLAFPLAAVTAGVVPRPAWARRTWFALVLALMLGLQVLWIRQMWQFGPPSDWPP</sequence>
<evidence type="ECO:0008006" key="4">
    <source>
        <dbReference type="Google" id="ProtNLM"/>
    </source>
</evidence>
<accession>A0ABY5K6Z0</accession>
<evidence type="ECO:0000313" key="2">
    <source>
        <dbReference type="EMBL" id="UUI66110.1"/>
    </source>
</evidence>
<gene>
    <name evidence="2" type="ORF">NP075_05120</name>
</gene>